<proteinExistence type="inferred from homology"/>
<dbReference type="RefSeq" id="WP_088919779.1">
    <property type="nucleotide sequence ID" value="NZ_CP018632.1"/>
</dbReference>
<dbReference type="InterPro" id="IPR015421">
    <property type="entry name" value="PyrdxlP-dep_Trfase_major"/>
</dbReference>
<dbReference type="EMBL" id="CP018632">
    <property type="protein sequence ID" value="ASJ74792.1"/>
    <property type="molecule type" value="Genomic_DNA"/>
</dbReference>
<evidence type="ECO:0000259" key="7">
    <source>
        <dbReference type="Pfam" id="PF00155"/>
    </source>
</evidence>
<dbReference type="EC" id="2.6.1.-" evidence="6"/>
<organism evidence="8 9">
    <name type="scientific">Granulosicoccus antarcticus IMCC3135</name>
    <dbReference type="NCBI Taxonomy" id="1192854"/>
    <lineage>
        <taxon>Bacteria</taxon>
        <taxon>Pseudomonadati</taxon>
        <taxon>Pseudomonadota</taxon>
        <taxon>Gammaproteobacteria</taxon>
        <taxon>Chromatiales</taxon>
        <taxon>Granulosicoccaceae</taxon>
        <taxon>Granulosicoccus</taxon>
    </lineage>
</organism>
<evidence type="ECO:0000256" key="2">
    <source>
        <dbReference type="ARBA" id="ARBA00007441"/>
    </source>
</evidence>
<gene>
    <name evidence="8" type="primary">aruH_2</name>
    <name evidence="8" type="ORF">IMCC3135_23615</name>
</gene>
<dbReference type="PROSITE" id="PS00105">
    <property type="entry name" value="AA_TRANSFER_CLASS_1"/>
    <property type="match status" value="1"/>
</dbReference>
<dbReference type="InterPro" id="IPR015422">
    <property type="entry name" value="PyrdxlP-dep_Trfase_small"/>
</dbReference>
<comment type="cofactor">
    <cofactor evidence="1 6">
        <name>pyridoxal 5'-phosphate</name>
        <dbReference type="ChEBI" id="CHEBI:597326"/>
    </cofactor>
</comment>
<sequence length="392" mass="42766">MRFSDLSQRIGGEGAEAWATHAAGSRAHDKGEEVYFLSVGDPDFDTPVTVVDEAITALQQGDTHYTDITGREELRSAIAERMNKRVGSHYTARNVSMTVGCQNALFSAAALLLGSEDEAIVFDPTYVTYAAALGATGATIISVPCPSESSFRPDLNALRKAITSKSKVIFLVTPVNPTGVVYNREELQCIAELAIEHDLWVVSDEVYAELVFEGECLSIATFEGMQDRTITISSLSKSHAMTGWRAGWAVGPEDFSRHMSNLALCMTYGIPGFVQRAALCALRDDGSDTQRISDTFKRRRDLILQELEPLTAVSCEVPQAGMFIMLNVADTGLSSAEFVRQLYQQQSVTSIDGKAFGNCADGSVRLAFTIGEDSLREACRRIRLFVEQLETA</sequence>
<comment type="similarity">
    <text evidence="2 6">Belongs to the class-I pyridoxal-phosphate-dependent aminotransferase family.</text>
</comment>
<dbReference type="Pfam" id="PF00155">
    <property type="entry name" value="Aminotran_1_2"/>
    <property type="match status" value="1"/>
</dbReference>
<dbReference type="PANTHER" id="PTHR46383">
    <property type="entry name" value="ASPARTATE AMINOTRANSFERASE"/>
    <property type="match status" value="1"/>
</dbReference>
<dbReference type="InterPro" id="IPR050596">
    <property type="entry name" value="AspAT/PAT-like"/>
</dbReference>
<keyword evidence="4 6" id="KW-0808">Transferase</keyword>
<dbReference type="CDD" id="cd00609">
    <property type="entry name" value="AAT_like"/>
    <property type="match status" value="1"/>
</dbReference>
<dbReference type="InterPro" id="IPR004839">
    <property type="entry name" value="Aminotransferase_I/II_large"/>
</dbReference>
<keyword evidence="9" id="KW-1185">Reference proteome</keyword>
<evidence type="ECO:0000256" key="5">
    <source>
        <dbReference type="ARBA" id="ARBA00022898"/>
    </source>
</evidence>
<evidence type="ECO:0000313" key="9">
    <source>
        <dbReference type="Proteomes" id="UP000250079"/>
    </source>
</evidence>
<dbReference type="Gene3D" id="3.40.640.10">
    <property type="entry name" value="Type I PLP-dependent aspartate aminotransferase-like (Major domain)"/>
    <property type="match status" value="1"/>
</dbReference>
<evidence type="ECO:0000256" key="6">
    <source>
        <dbReference type="RuleBase" id="RU000481"/>
    </source>
</evidence>
<dbReference type="FunFam" id="3.40.640.10:FF:000033">
    <property type="entry name" value="Aspartate aminotransferase"/>
    <property type="match status" value="1"/>
</dbReference>
<evidence type="ECO:0000256" key="1">
    <source>
        <dbReference type="ARBA" id="ARBA00001933"/>
    </source>
</evidence>
<dbReference type="GO" id="GO:0006520">
    <property type="term" value="P:amino acid metabolic process"/>
    <property type="evidence" value="ECO:0007669"/>
    <property type="project" value="InterPro"/>
</dbReference>
<dbReference type="Proteomes" id="UP000250079">
    <property type="component" value="Chromosome"/>
</dbReference>
<reference evidence="8 9" key="1">
    <citation type="submission" date="2016-12" db="EMBL/GenBank/DDBJ databases">
        <authorList>
            <person name="Song W.-J."/>
            <person name="Kurnit D.M."/>
        </authorList>
    </citation>
    <scope>NUCLEOTIDE SEQUENCE [LARGE SCALE GENOMIC DNA]</scope>
    <source>
        <strain evidence="8 9">IMCC3135</strain>
    </source>
</reference>
<name>A0A2Z2NTB1_9GAMM</name>
<keyword evidence="8" id="KW-0670">Pyruvate</keyword>
<feature type="domain" description="Aminotransferase class I/classII large" evidence="7">
    <location>
        <begin position="37"/>
        <end position="382"/>
    </location>
</feature>
<dbReference type="KEGG" id="gai:IMCC3135_23615"/>
<evidence type="ECO:0000313" key="8">
    <source>
        <dbReference type="EMBL" id="ASJ74792.1"/>
    </source>
</evidence>
<dbReference type="Gene3D" id="3.90.1150.10">
    <property type="entry name" value="Aspartate Aminotransferase, domain 1"/>
    <property type="match status" value="1"/>
</dbReference>
<dbReference type="InterPro" id="IPR015424">
    <property type="entry name" value="PyrdxlP-dep_Trfase"/>
</dbReference>
<dbReference type="AlphaFoldDB" id="A0A2Z2NTB1"/>
<keyword evidence="5" id="KW-0663">Pyridoxal phosphate</keyword>
<evidence type="ECO:0000256" key="3">
    <source>
        <dbReference type="ARBA" id="ARBA00022576"/>
    </source>
</evidence>
<protein>
    <recommendedName>
        <fullName evidence="6">Aminotransferase</fullName>
        <ecNumber evidence="6">2.6.1.-</ecNumber>
    </recommendedName>
</protein>
<dbReference type="InterPro" id="IPR004838">
    <property type="entry name" value="NHTrfase_class1_PyrdxlP-BS"/>
</dbReference>
<dbReference type="SUPFAM" id="SSF53383">
    <property type="entry name" value="PLP-dependent transferases"/>
    <property type="match status" value="1"/>
</dbReference>
<accession>A0A2Z2NTB1</accession>
<dbReference type="GO" id="GO:0008483">
    <property type="term" value="F:transaminase activity"/>
    <property type="evidence" value="ECO:0007669"/>
    <property type="project" value="UniProtKB-KW"/>
</dbReference>
<dbReference type="PANTHER" id="PTHR46383:SF1">
    <property type="entry name" value="ASPARTATE AMINOTRANSFERASE"/>
    <property type="match status" value="1"/>
</dbReference>
<evidence type="ECO:0000256" key="4">
    <source>
        <dbReference type="ARBA" id="ARBA00022679"/>
    </source>
</evidence>
<dbReference type="GO" id="GO:0030170">
    <property type="term" value="F:pyridoxal phosphate binding"/>
    <property type="evidence" value="ECO:0007669"/>
    <property type="project" value="InterPro"/>
</dbReference>
<dbReference type="OrthoDB" id="9803354at2"/>
<keyword evidence="3 6" id="KW-0032">Aminotransferase</keyword>